<protein>
    <recommendedName>
        <fullName evidence="3">IS1 transposase</fullName>
    </recommendedName>
</protein>
<dbReference type="Pfam" id="PF03400">
    <property type="entry name" value="DDE_Tnp_IS1"/>
    <property type="match status" value="1"/>
</dbReference>
<evidence type="ECO:0008006" key="3">
    <source>
        <dbReference type="Google" id="ProtNLM"/>
    </source>
</evidence>
<reference evidence="1 2" key="1">
    <citation type="submission" date="2016-06" db="EMBL/GenBank/DDBJ databases">
        <title>Draft genome of Moraxella atlantae CCUG 59586.</title>
        <authorList>
            <person name="Salva-Serra F."/>
            <person name="Engstrom-Jakobsson H."/>
            <person name="Thorell K."/>
            <person name="Gonzales-Siles L."/>
            <person name="Karlsson R."/>
            <person name="Boulund F."/>
            <person name="Engstrand L."/>
            <person name="Kristiansson E."/>
            <person name="Moore E."/>
        </authorList>
    </citation>
    <scope>NUCLEOTIDE SEQUENCE [LARGE SCALE GENOMIC DNA]</scope>
    <source>
        <strain evidence="1 2">CCUG 59586</strain>
    </source>
</reference>
<dbReference type="GO" id="GO:0003677">
    <property type="term" value="F:DNA binding"/>
    <property type="evidence" value="ECO:0007669"/>
    <property type="project" value="InterPro"/>
</dbReference>
<dbReference type="AlphaFoldDB" id="A0A1B8QCI5"/>
<gene>
    <name evidence="1" type="ORF">A9306_09270</name>
</gene>
<name>A0A1B8QCI5_9GAMM</name>
<dbReference type="InterPro" id="IPR005063">
    <property type="entry name" value="Transposase_27"/>
</dbReference>
<organism evidence="1 2">
    <name type="scientific">Faucicola atlantae</name>
    <dbReference type="NCBI Taxonomy" id="34059"/>
    <lineage>
        <taxon>Bacteria</taxon>
        <taxon>Pseudomonadati</taxon>
        <taxon>Pseudomonadota</taxon>
        <taxon>Gammaproteobacteria</taxon>
        <taxon>Moraxellales</taxon>
        <taxon>Moraxellaceae</taxon>
        <taxon>Faucicola</taxon>
    </lineage>
</organism>
<accession>A0A1B8QCI5</accession>
<evidence type="ECO:0000313" key="1">
    <source>
        <dbReference type="EMBL" id="OBX79016.1"/>
    </source>
</evidence>
<sequence>MGVKYGKIASDNWDSFVTAFEDDEQSIGKQYTVGIEGNNCRLRHRIRRAFRKTCCFSKCLTNHFKAFELVFFYVNYGHV</sequence>
<proteinExistence type="predicted"/>
<comment type="caution">
    <text evidence="1">The sequence shown here is derived from an EMBL/GenBank/DDBJ whole genome shotgun (WGS) entry which is preliminary data.</text>
</comment>
<dbReference type="GO" id="GO:0006313">
    <property type="term" value="P:DNA transposition"/>
    <property type="evidence" value="ECO:0007669"/>
    <property type="project" value="InterPro"/>
</dbReference>
<evidence type="ECO:0000313" key="2">
    <source>
        <dbReference type="Proteomes" id="UP000092616"/>
    </source>
</evidence>
<keyword evidence="2" id="KW-1185">Reference proteome</keyword>
<dbReference type="GO" id="GO:0004803">
    <property type="term" value="F:transposase activity"/>
    <property type="evidence" value="ECO:0007669"/>
    <property type="project" value="InterPro"/>
</dbReference>
<dbReference type="EMBL" id="LZNA01000043">
    <property type="protein sequence ID" value="OBX79016.1"/>
    <property type="molecule type" value="Genomic_DNA"/>
</dbReference>
<dbReference type="Proteomes" id="UP000092616">
    <property type="component" value="Unassembled WGS sequence"/>
</dbReference>